<protein>
    <recommendedName>
        <fullName evidence="2">Pre-C2HC domain-containing protein</fullName>
    </recommendedName>
</protein>
<comment type="caution">
    <text evidence="3">The sequence shown here is derived from an EMBL/GenBank/DDBJ whole genome shotgun (WGS) entry which is preliminary data.</text>
</comment>
<dbReference type="Proteomes" id="UP000475862">
    <property type="component" value="Unassembled WGS sequence"/>
</dbReference>
<evidence type="ECO:0000313" key="4">
    <source>
        <dbReference type="Proteomes" id="UP000475862"/>
    </source>
</evidence>
<evidence type="ECO:0000256" key="1">
    <source>
        <dbReference type="SAM" id="MobiDB-lite"/>
    </source>
</evidence>
<dbReference type="AlphaFoldDB" id="A0A6G0SV89"/>
<dbReference type="PANTHER" id="PTHR33273:SF2">
    <property type="entry name" value="ENDONUCLEASE_EXONUCLEASE_PHOSPHATASE DOMAIN-CONTAINING PROTEIN"/>
    <property type="match status" value="1"/>
</dbReference>
<reference evidence="3 4" key="1">
    <citation type="submission" date="2019-08" db="EMBL/GenBank/DDBJ databases">
        <title>The genome of the soybean aphid Biotype 1, its phylome, world population structure and adaptation to the North American continent.</title>
        <authorList>
            <person name="Giordano R."/>
            <person name="Donthu R.K."/>
            <person name="Hernandez A.G."/>
            <person name="Wright C.L."/>
            <person name="Zimin A.V."/>
        </authorList>
    </citation>
    <scope>NUCLEOTIDE SEQUENCE [LARGE SCALE GENOMIC DNA]</scope>
    <source>
        <tissue evidence="3">Whole aphids</tissue>
    </source>
</reference>
<dbReference type="OrthoDB" id="6593055at2759"/>
<feature type="compositionally biased region" description="Polar residues" evidence="1">
    <location>
        <begin position="335"/>
        <end position="363"/>
    </location>
</feature>
<evidence type="ECO:0000259" key="2">
    <source>
        <dbReference type="SMART" id="SM00596"/>
    </source>
</evidence>
<accession>A0A6G0SV89</accession>
<evidence type="ECO:0000313" key="3">
    <source>
        <dbReference type="EMBL" id="KAE9522015.1"/>
    </source>
</evidence>
<gene>
    <name evidence="3" type="ORF">AGLY_017577</name>
</gene>
<keyword evidence="4" id="KW-1185">Reference proteome</keyword>
<name>A0A6G0SV89_APHGL</name>
<dbReference type="PANTHER" id="PTHR33273">
    <property type="entry name" value="DOMAIN-CONTAINING PROTEIN, PUTATIVE-RELATED"/>
    <property type="match status" value="1"/>
</dbReference>
<dbReference type="InterPro" id="IPR006579">
    <property type="entry name" value="Pre_C2HC_dom"/>
</dbReference>
<dbReference type="EMBL" id="VYZN01001705">
    <property type="protein sequence ID" value="KAE9522015.1"/>
    <property type="molecule type" value="Genomic_DNA"/>
</dbReference>
<feature type="region of interest" description="Disordered" evidence="1">
    <location>
        <begin position="1"/>
        <end position="90"/>
    </location>
</feature>
<feature type="region of interest" description="Disordered" evidence="1">
    <location>
        <begin position="332"/>
        <end position="363"/>
    </location>
</feature>
<organism evidence="3 4">
    <name type="scientific">Aphis glycines</name>
    <name type="common">Soybean aphid</name>
    <dbReference type="NCBI Taxonomy" id="307491"/>
    <lineage>
        <taxon>Eukaryota</taxon>
        <taxon>Metazoa</taxon>
        <taxon>Ecdysozoa</taxon>
        <taxon>Arthropoda</taxon>
        <taxon>Hexapoda</taxon>
        <taxon>Insecta</taxon>
        <taxon>Pterygota</taxon>
        <taxon>Neoptera</taxon>
        <taxon>Paraneoptera</taxon>
        <taxon>Hemiptera</taxon>
        <taxon>Sternorrhyncha</taxon>
        <taxon>Aphidomorpha</taxon>
        <taxon>Aphidoidea</taxon>
        <taxon>Aphididae</taxon>
        <taxon>Aphidini</taxon>
        <taxon>Aphis</taxon>
        <taxon>Aphis</taxon>
    </lineage>
</organism>
<feature type="compositionally biased region" description="Polar residues" evidence="1">
    <location>
        <begin position="72"/>
        <end position="90"/>
    </location>
</feature>
<proteinExistence type="predicted"/>
<feature type="domain" description="Pre-C2HC" evidence="2">
    <location>
        <begin position="196"/>
        <end position="264"/>
    </location>
</feature>
<sequence>MHRNNADTNKPKSKPKLSPLTISKVISHKAQGVTPLSATSDNDQEWNIVDNHKRIRSPNNITSPHPKKSNEPKNFSSPNRYSPLDTNTDNMDLEADTEISEINESPPPPPPPPPIFLTSPIDFITLCKNLEQITKTEGFLCKSNAKNIKINLHSAISYRATISLFNENKLEYHTYQTHEEKSYRVVIRNLHHTIPTDFIKEEIEKRGFLVKNVTNILKSQSKEPLPLFFVDLNPSPNNQDIFEIKDICFTKVKVEAPHIRRDLVQCHRCQQYGHTKSYCNHLPKCVRCGENHTSDQCSKSRDLPAKCALCSKAHPANYRGCTVHKDLQRFRKKQQPNTISRATLVNTDSPQAQPNSQLSPATSHLNNALTSTVIEPSDTQHLSFSQAVKDMLNHDEKYAIAGDSIFVFDDLG</sequence>
<dbReference type="SMART" id="SM00596">
    <property type="entry name" value="PRE_C2HC"/>
    <property type="match status" value="1"/>
</dbReference>
<dbReference type="Pfam" id="PF07530">
    <property type="entry name" value="PRE_C2HC"/>
    <property type="match status" value="1"/>
</dbReference>